<evidence type="ECO:0000256" key="7">
    <source>
        <dbReference type="ARBA" id="ARBA00049119"/>
    </source>
</evidence>
<dbReference type="InterPro" id="IPR003663">
    <property type="entry name" value="Sugar/inositol_transpt"/>
</dbReference>
<comment type="similarity">
    <text evidence="2 8">Belongs to the major facilitator superfamily. Sugar transporter (TC 2.A.1.1) family.</text>
</comment>
<dbReference type="PANTHER" id="PTHR48022:SF68">
    <property type="entry name" value="MAJOR FACILITATOR SUPERFAMILY (MFS) PROFILE DOMAIN-CONTAINING PROTEIN-RELATED"/>
    <property type="match status" value="1"/>
</dbReference>
<feature type="transmembrane region" description="Helical" evidence="9">
    <location>
        <begin position="426"/>
        <end position="446"/>
    </location>
</feature>
<feature type="transmembrane region" description="Helical" evidence="9">
    <location>
        <begin position="334"/>
        <end position="355"/>
    </location>
</feature>
<dbReference type="InterPro" id="IPR005828">
    <property type="entry name" value="MFS_sugar_transport-like"/>
</dbReference>
<evidence type="ECO:0000259" key="10">
    <source>
        <dbReference type="PROSITE" id="PS50850"/>
    </source>
</evidence>
<evidence type="ECO:0000256" key="5">
    <source>
        <dbReference type="ARBA" id="ARBA00022989"/>
    </source>
</evidence>
<dbReference type="PANTHER" id="PTHR48022">
    <property type="entry name" value="PLASTIDIC GLUCOSE TRANSPORTER 4"/>
    <property type="match status" value="1"/>
</dbReference>
<dbReference type="InterPro" id="IPR005829">
    <property type="entry name" value="Sugar_transporter_CS"/>
</dbReference>
<feature type="domain" description="Major facilitator superfamily (MFS) profile" evidence="10">
    <location>
        <begin position="44"/>
        <end position="480"/>
    </location>
</feature>
<dbReference type="InterPro" id="IPR020846">
    <property type="entry name" value="MFS_dom"/>
</dbReference>
<dbReference type="Gene3D" id="1.20.1250.20">
    <property type="entry name" value="MFS general substrate transporter like domains"/>
    <property type="match status" value="1"/>
</dbReference>
<feature type="transmembrane region" description="Helical" evidence="9">
    <location>
        <begin position="362"/>
        <end position="383"/>
    </location>
</feature>
<comment type="catalytic activity">
    <reaction evidence="7">
        <text>myo-inositol(out) + H(+)(out) = myo-inositol(in) + H(+)(in)</text>
        <dbReference type="Rhea" id="RHEA:60364"/>
        <dbReference type="ChEBI" id="CHEBI:15378"/>
        <dbReference type="ChEBI" id="CHEBI:17268"/>
    </reaction>
</comment>
<dbReference type="NCBIfam" id="TIGR00879">
    <property type="entry name" value="SP"/>
    <property type="match status" value="1"/>
</dbReference>
<evidence type="ECO:0000256" key="9">
    <source>
        <dbReference type="SAM" id="Phobius"/>
    </source>
</evidence>
<dbReference type="PROSITE" id="PS00217">
    <property type="entry name" value="SUGAR_TRANSPORT_2"/>
    <property type="match status" value="1"/>
</dbReference>
<feature type="transmembrane region" description="Helical" evidence="9">
    <location>
        <begin position="114"/>
        <end position="133"/>
    </location>
</feature>
<comment type="subcellular location">
    <subcellularLocation>
        <location evidence="1">Membrane</location>
        <topology evidence="1">Multi-pass membrane protein</topology>
    </subcellularLocation>
</comment>
<evidence type="ECO:0000256" key="2">
    <source>
        <dbReference type="ARBA" id="ARBA00010992"/>
    </source>
</evidence>
<evidence type="ECO:0000256" key="3">
    <source>
        <dbReference type="ARBA" id="ARBA00022448"/>
    </source>
</evidence>
<evidence type="ECO:0000256" key="6">
    <source>
        <dbReference type="ARBA" id="ARBA00023136"/>
    </source>
</evidence>
<dbReference type="PROSITE" id="PS50850">
    <property type="entry name" value="MFS"/>
    <property type="match status" value="1"/>
</dbReference>
<feature type="transmembrane region" description="Helical" evidence="9">
    <location>
        <begin position="40"/>
        <end position="57"/>
    </location>
</feature>
<comment type="caution">
    <text evidence="11">The sequence shown here is derived from an EMBL/GenBank/DDBJ whole genome shotgun (WGS) entry which is preliminary data.</text>
</comment>
<dbReference type="SUPFAM" id="SSF103473">
    <property type="entry name" value="MFS general substrate transporter"/>
    <property type="match status" value="1"/>
</dbReference>
<feature type="transmembrane region" description="Helical" evidence="9">
    <location>
        <begin position="179"/>
        <end position="198"/>
    </location>
</feature>
<dbReference type="Pfam" id="PF00083">
    <property type="entry name" value="Sugar_tr"/>
    <property type="match status" value="1"/>
</dbReference>
<dbReference type="PROSITE" id="PS00216">
    <property type="entry name" value="SUGAR_TRANSPORT_1"/>
    <property type="match status" value="1"/>
</dbReference>
<feature type="transmembrane region" description="Helical" evidence="9">
    <location>
        <begin position="86"/>
        <end position="105"/>
    </location>
</feature>
<feature type="transmembrane region" description="Helical" evidence="9">
    <location>
        <begin position="296"/>
        <end position="322"/>
    </location>
</feature>
<feature type="transmembrane region" description="Helical" evidence="9">
    <location>
        <begin position="389"/>
        <end position="414"/>
    </location>
</feature>
<proteinExistence type="inferred from homology"/>
<gene>
    <name evidence="11" type="ORF">VKT23_005946</name>
</gene>
<dbReference type="InterPro" id="IPR050360">
    <property type="entry name" value="MFS_Sugar_Transporters"/>
</dbReference>
<keyword evidence="3 8" id="KW-0813">Transport</keyword>
<accession>A0ABR1JQ85</accession>
<reference evidence="11 12" key="1">
    <citation type="submission" date="2024-01" db="EMBL/GenBank/DDBJ databases">
        <title>A draft genome for the cacao thread blight pathogen Marasmiellus scandens.</title>
        <authorList>
            <person name="Baruah I.K."/>
            <person name="Leung J."/>
            <person name="Bukari Y."/>
            <person name="Amoako-Attah I."/>
            <person name="Meinhardt L.W."/>
            <person name="Bailey B.A."/>
            <person name="Cohen S.P."/>
        </authorList>
    </citation>
    <scope>NUCLEOTIDE SEQUENCE [LARGE SCALE GENOMIC DNA]</scope>
    <source>
        <strain evidence="11 12">GH-19</strain>
    </source>
</reference>
<feature type="transmembrane region" description="Helical" evidence="9">
    <location>
        <begin position="458"/>
        <end position="476"/>
    </location>
</feature>
<dbReference type="Proteomes" id="UP001498398">
    <property type="component" value="Unassembled WGS sequence"/>
</dbReference>
<keyword evidence="6 9" id="KW-0472">Membrane</keyword>
<protein>
    <recommendedName>
        <fullName evidence="10">Major facilitator superfamily (MFS) profile domain-containing protein</fullName>
    </recommendedName>
</protein>
<organism evidence="11 12">
    <name type="scientific">Marasmiellus scandens</name>
    <dbReference type="NCBI Taxonomy" id="2682957"/>
    <lineage>
        <taxon>Eukaryota</taxon>
        <taxon>Fungi</taxon>
        <taxon>Dikarya</taxon>
        <taxon>Basidiomycota</taxon>
        <taxon>Agaricomycotina</taxon>
        <taxon>Agaricomycetes</taxon>
        <taxon>Agaricomycetidae</taxon>
        <taxon>Agaricales</taxon>
        <taxon>Marasmiineae</taxon>
        <taxon>Omphalotaceae</taxon>
        <taxon>Marasmiellus</taxon>
    </lineage>
</organism>
<evidence type="ECO:0000313" key="11">
    <source>
        <dbReference type="EMBL" id="KAK7464740.1"/>
    </source>
</evidence>
<evidence type="ECO:0000313" key="12">
    <source>
        <dbReference type="Proteomes" id="UP001498398"/>
    </source>
</evidence>
<keyword evidence="5 9" id="KW-1133">Transmembrane helix</keyword>
<evidence type="ECO:0000256" key="4">
    <source>
        <dbReference type="ARBA" id="ARBA00022692"/>
    </source>
</evidence>
<dbReference type="EMBL" id="JBANRG010000007">
    <property type="protein sequence ID" value="KAK7464740.1"/>
    <property type="molecule type" value="Genomic_DNA"/>
</dbReference>
<keyword evidence="12" id="KW-1185">Reference proteome</keyword>
<feature type="transmembrane region" description="Helical" evidence="9">
    <location>
        <begin position="204"/>
        <end position="225"/>
    </location>
</feature>
<name>A0ABR1JQ85_9AGAR</name>
<feature type="transmembrane region" description="Helical" evidence="9">
    <location>
        <begin position="139"/>
        <end position="159"/>
    </location>
</feature>
<dbReference type="PRINTS" id="PR00171">
    <property type="entry name" value="SUGRTRNSPORT"/>
</dbReference>
<evidence type="ECO:0000256" key="1">
    <source>
        <dbReference type="ARBA" id="ARBA00004141"/>
    </source>
</evidence>
<sequence>MALSQGHEKSATEHLDDISRDPQFEAEVASHKLSLRGRKLTLTLAFVTGTGFTLFGYDQGVMSALLTANQFVQVFPQTNDPTLQSFLVAIYEIGCLIGALSTLFIGDRLGRRRVIVLGCVIMIIGAILQTASYGYAQMIVARVVTGLGNGMNTSTVPAYHAECSPPDKRGSLIMIEGSLITLGIMISYWIDFAFFWISGSSAQWRVPIALQITFALIVLGMIPALPESPRWLMKANRPAEAMAVVSALADRPTSDPDVQRTFNGIREAVAMEGSKAAQISYKELFTGGRSQNFRRIALGVVIQCFQQITGINLITYYATLLFERLGISDVNSRILAACNGTEYFLASLVAIALIDKVGRRKLMLFGATGQCITMILLAILGSIDNSASQIVSAVLLFVFNSFFAVGWLGMTWLYPAEITGLRVRGPANALSTASNWTFNFLVVMITGPSFANINWGTYIVFASLNAFIIPVVYFFFPETAGRSLEDMDVVFALAHLENVSPVGVSLRKDIPLAGSKEAEVILGISMSHDEKRTPSEEGTAQA</sequence>
<keyword evidence="4 9" id="KW-0812">Transmembrane</keyword>
<dbReference type="InterPro" id="IPR036259">
    <property type="entry name" value="MFS_trans_sf"/>
</dbReference>
<evidence type="ECO:0000256" key="8">
    <source>
        <dbReference type="RuleBase" id="RU003346"/>
    </source>
</evidence>